<sequence length="1645" mass="176847">MDCEGPLPVGQEVSAKFRGAFCEAVVRSSSNEVQVHVNFTDKSVSSRVVPLKELRGNVVLGGLVQGPTGSARGQFDDCVITRIVDKSVYEVEFDDGDLKNLKRNNIRPKGRAYFTNDTTIESLPLMDPEKFAALPTRASRASERSASTVSSSTRQRSRTVSASGVSSDTKSKGRPRISMTAPNSLSNLRANGLKDGEGLAVSRTVSIANVVSDAFKLRTTRLAGMAVFVEPLSNHSAPYWYTALVVPFACVDPVSMGVESLSSGNCVVRYFRDGVYGAVPEACLRRFSTEIPLFRLFCKQSRGFQNEPEIVAAIDFLETNKLDVSLRWPNFVPLKKRQADYHSDSEESEGRHSHEDESEAVDSDGDHLQAKRGRKAKGRKRRTESTSGTWSKKQCLDTRDTLVEGADTENMDGEDEDEYTVNREKTKPRVRRRKVPRRVSVSASAVDVDGRDGEKRAKKGCKYRGASERPVTPTPLEMEALYTNQWKFKKNAHVWAMSYVDGRVYEAKVTDRKLMSNARDRRRQQRAQASNSYRNQPTPHYKIHYIMWSTDRYDEWIQEEHVFDTNPDARPAVRARKQDSQVRAASVSSATSEESAKDTSTVDNPPALSKSVSSDSVDHDVDRKSESGDSENVISGAKEEKSVGVRVCLEDVTSDAESTIHEEDTIRRPGQDAGMGTGEKGASVAGSKFDRNSSEKRASTEGVRKAKNTERDPNTSQKVSANVKVEGTQGQLDVPSEACESLSDKEQMGHIATENNIGDTQDAASKGLGEVSMDEDTLPVRTPSKRRKRKYAEGTPKAQGKESSAQEVIPKGSNGVELAINTDTETAGAQTSASSYTTNPLVHEDTNDKYISPEMDDMTRSVIRRPRGRKGRKRGPRKTYVAVELTSPDSARLLGELVSTIDTQNSEADDVQDIVLGETRKRARFSPVGDDTAANASEKELSEGVCLSEVRGADDYSDIPVCGNSDPEVIREDAVRNPDANNLSAVENALESPFEAESLDSKNSAVENALESPFEAESLNSKNSAELDMAKSPSRDVPLELDIGQRIGKSKSITSPVTSKVEPVDAQLGVADNSSTHSEGDAEGMIDVKAGANSTLAKVVRTDSNVPALGTKSKTDWNFSLQIGSKQDTDDVAATANDVAAATDDVNAAVDDVTAATDDVIAATDDVTAPTDDVAAPTDDVTTPTDDVTAAADDVNAAVDDVTAPTDDVIAATDDATAPTDDATAATDDVTAPTDDVAAATDDVTTPTDDVTAAADDVTAPTDNLAATTDGIAAAADDVSRATDDVSIATEDVSTATDDVSTATDDVTSTTDDVAEATADVTTTTDDVAEATVDVTTTTDDVAEVTVDVPAATDDLSAATVDLPAATDDVAAATVDGQQYTNDDATQESVGLVSDDQRDNPTAREADVAVGVSVQKSKATASNQARAEDSESEHGSDTKNNIGRQGETCDGNVRRSRKTESAPDGEQCADGGEGRGEGREADEQKGASGSSYTVYTSTTTHKQEMGDGMTLTKEEFKVRHTLDTGGITISNQQIHEVKHTVEKSTIHPNLQWTADGGLEMSTLEERMRQLKQQYLAHKAELARRERMRRMKKENTLNANGQGTPTEASNGLPDSNSEEQNDNVSGPAHPKVENISSDKAHSIGTR</sequence>
<dbReference type="eggNOG" id="KOG2744">
    <property type="taxonomic scope" value="Eukaryota"/>
</dbReference>
<evidence type="ECO:0000313" key="5">
    <source>
        <dbReference type="EMBL" id="KNC80733.1"/>
    </source>
</evidence>
<feature type="compositionally biased region" description="Basic residues" evidence="3">
    <location>
        <begin position="428"/>
        <end position="437"/>
    </location>
</feature>
<dbReference type="Gene3D" id="1.10.287.950">
    <property type="entry name" value="Methyl-accepting chemotaxis protein"/>
    <property type="match status" value="1"/>
</dbReference>
<feature type="region of interest" description="Disordered" evidence="3">
    <location>
        <begin position="339"/>
        <end position="470"/>
    </location>
</feature>
<proteinExistence type="predicted"/>
<dbReference type="SUPFAM" id="SSF54160">
    <property type="entry name" value="Chromo domain-like"/>
    <property type="match status" value="1"/>
</dbReference>
<dbReference type="PANTHER" id="PTHR13964">
    <property type="entry name" value="RBP-RELATED"/>
    <property type="match status" value="1"/>
</dbReference>
<dbReference type="GO" id="GO:0007165">
    <property type="term" value="P:signal transduction"/>
    <property type="evidence" value="ECO:0007669"/>
    <property type="project" value="UniProtKB-KW"/>
</dbReference>
<feature type="compositionally biased region" description="Polar residues" evidence="3">
    <location>
        <begin position="1595"/>
        <end position="1614"/>
    </location>
</feature>
<evidence type="ECO:0000256" key="3">
    <source>
        <dbReference type="SAM" id="MobiDB-lite"/>
    </source>
</evidence>
<feature type="region of interest" description="Disordered" evidence="3">
    <location>
        <begin position="1053"/>
        <end position="1082"/>
    </location>
</feature>
<keyword evidence="1" id="KW-0807">Transducer</keyword>
<feature type="compositionally biased region" description="Polar residues" evidence="3">
    <location>
        <begin position="1377"/>
        <end position="1389"/>
    </location>
</feature>
<dbReference type="eggNOG" id="KOG1216">
    <property type="taxonomic scope" value="Eukaryota"/>
</dbReference>
<feature type="compositionally biased region" description="Low complexity" evidence="3">
    <location>
        <begin position="438"/>
        <end position="447"/>
    </location>
</feature>
<dbReference type="GO" id="GO:0005634">
    <property type="term" value="C:nucleus"/>
    <property type="evidence" value="ECO:0007669"/>
    <property type="project" value="TreeGrafter"/>
</dbReference>
<dbReference type="Proteomes" id="UP000054560">
    <property type="component" value="Unassembled WGS sequence"/>
</dbReference>
<dbReference type="GO" id="GO:0006357">
    <property type="term" value="P:regulation of transcription by RNA polymerase II"/>
    <property type="evidence" value="ECO:0007669"/>
    <property type="project" value="TreeGrafter"/>
</dbReference>
<keyword evidence="2" id="KW-0175">Coiled coil</keyword>
<feature type="compositionally biased region" description="Low complexity" evidence="3">
    <location>
        <begin position="584"/>
        <end position="593"/>
    </location>
</feature>
<dbReference type="RefSeq" id="XP_014154635.1">
    <property type="nucleotide sequence ID" value="XM_014299160.1"/>
</dbReference>
<feature type="region of interest" description="Disordered" evidence="3">
    <location>
        <begin position="1594"/>
        <end position="1645"/>
    </location>
</feature>
<evidence type="ECO:0000256" key="1">
    <source>
        <dbReference type="PROSITE-ProRule" id="PRU00284"/>
    </source>
</evidence>
<reference evidence="5 6" key="1">
    <citation type="submission" date="2011-02" db="EMBL/GenBank/DDBJ databases">
        <title>The Genome Sequence of Sphaeroforma arctica JP610.</title>
        <authorList>
            <consortium name="The Broad Institute Genome Sequencing Platform"/>
            <person name="Russ C."/>
            <person name="Cuomo C."/>
            <person name="Young S.K."/>
            <person name="Zeng Q."/>
            <person name="Gargeya S."/>
            <person name="Alvarado L."/>
            <person name="Berlin A."/>
            <person name="Chapman S.B."/>
            <person name="Chen Z."/>
            <person name="Freedman E."/>
            <person name="Gellesch M."/>
            <person name="Goldberg J."/>
            <person name="Griggs A."/>
            <person name="Gujja S."/>
            <person name="Heilman E."/>
            <person name="Heiman D."/>
            <person name="Howarth C."/>
            <person name="Mehta T."/>
            <person name="Neiman D."/>
            <person name="Pearson M."/>
            <person name="Roberts A."/>
            <person name="Saif S."/>
            <person name="Shea T."/>
            <person name="Shenoy N."/>
            <person name="Sisk P."/>
            <person name="Stolte C."/>
            <person name="Sykes S."/>
            <person name="White J."/>
            <person name="Yandava C."/>
            <person name="Burger G."/>
            <person name="Gray M.W."/>
            <person name="Holland P.W.H."/>
            <person name="King N."/>
            <person name="Lang F.B.F."/>
            <person name="Roger A.J."/>
            <person name="Ruiz-Trillo I."/>
            <person name="Haas B."/>
            <person name="Nusbaum C."/>
            <person name="Birren B."/>
        </authorList>
    </citation>
    <scope>NUCLEOTIDE SEQUENCE [LARGE SCALE GENOMIC DNA]</scope>
    <source>
        <strain evidence="5 6">JP610</strain>
    </source>
</reference>
<feature type="compositionally biased region" description="Basic residues" evidence="3">
    <location>
        <begin position="370"/>
        <end position="382"/>
    </location>
</feature>
<feature type="compositionally biased region" description="Basic and acidic residues" evidence="3">
    <location>
        <begin position="658"/>
        <end position="670"/>
    </location>
</feature>
<feature type="region of interest" description="Disordered" evidence="3">
    <location>
        <begin position="568"/>
        <end position="638"/>
    </location>
</feature>
<feature type="compositionally biased region" description="Basic and acidic residues" evidence="3">
    <location>
        <begin position="688"/>
        <end position="713"/>
    </location>
</feature>
<accession>A0A0L0FXP3</accession>
<feature type="compositionally biased region" description="Polar residues" evidence="3">
    <location>
        <begin position="821"/>
        <end position="840"/>
    </location>
</feature>
<evidence type="ECO:0000256" key="2">
    <source>
        <dbReference type="SAM" id="Coils"/>
    </source>
</evidence>
<feature type="compositionally biased region" description="Basic residues" evidence="3">
    <location>
        <begin position="862"/>
        <end position="877"/>
    </location>
</feature>
<dbReference type="STRING" id="667725.A0A0L0FXP3"/>
<feature type="compositionally biased region" description="Basic and acidic residues" evidence="3">
    <location>
        <begin position="1629"/>
        <end position="1645"/>
    </location>
</feature>
<organism evidence="5 6">
    <name type="scientific">Sphaeroforma arctica JP610</name>
    <dbReference type="NCBI Taxonomy" id="667725"/>
    <lineage>
        <taxon>Eukaryota</taxon>
        <taxon>Ichthyosporea</taxon>
        <taxon>Ichthyophonida</taxon>
        <taxon>Sphaeroforma</taxon>
    </lineage>
</organism>
<dbReference type="PANTHER" id="PTHR13964:SF27">
    <property type="entry name" value="HAT-TRICK, ISOFORM D"/>
    <property type="match status" value="1"/>
</dbReference>
<feature type="compositionally biased region" description="Basic and acidic residues" evidence="3">
    <location>
        <begin position="339"/>
        <end position="355"/>
    </location>
</feature>
<feature type="region of interest" description="Disordered" evidence="3">
    <location>
        <begin position="1375"/>
        <end position="1508"/>
    </location>
</feature>
<feature type="region of interest" description="Disordered" evidence="3">
    <location>
        <begin position="1202"/>
        <end position="1257"/>
    </location>
</feature>
<name>A0A0L0FXP3_9EUKA</name>
<feature type="compositionally biased region" description="Low complexity" evidence="3">
    <location>
        <begin position="1488"/>
        <end position="1500"/>
    </location>
</feature>
<dbReference type="GeneID" id="25907420"/>
<dbReference type="Gene3D" id="2.30.30.140">
    <property type="match status" value="3"/>
</dbReference>
<dbReference type="InterPro" id="IPR051232">
    <property type="entry name" value="ARID/SWI1_ChromRemod"/>
</dbReference>
<dbReference type="PROSITE" id="PS50111">
    <property type="entry name" value="CHEMOTAXIS_TRANSDUC_2"/>
    <property type="match status" value="1"/>
</dbReference>
<feature type="region of interest" description="Disordered" evidence="3">
    <location>
        <begin position="993"/>
        <end position="1036"/>
    </location>
</feature>
<evidence type="ECO:0000259" key="4">
    <source>
        <dbReference type="PROSITE" id="PS50111"/>
    </source>
</evidence>
<feature type="compositionally biased region" description="Basic and acidic residues" evidence="3">
    <location>
        <begin position="1472"/>
        <end position="1485"/>
    </location>
</feature>
<feature type="compositionally biased region" description="Polar residues" evidence="3">
    <location>
        <begin position="1414"/>
        <end position="1425"/>
    </location>
</feature>
<feature type="domain" description="Methyl-accepting transducer" evidence="4">
    <location>
        <begin position="1135"/>
        <end position="1371"/>
    </location>
</feature>
<feature type="compositionally biased region" description="Acidic residues" evidence="3">
    <location>
        <begin position="406"/>
        <end position="419"/>
    </location>
</feature>
<gene>
    <name evidence="5" type="ORF">SARC_06916</name>
</gene>
<protein>
    <recommendedName>
        <fullName evidence="4">Methyl-accepting transducer domain-containing protein</fullName>
    </recommendedName>
</protein>
<feature type="compositionally biased region" description="Basic and acidic residues" evidence="3">
    <location>
        <begin position="616"/>
        <end position="627"/>
    </location>
</feature>
<feature type="region of interest" description="Disordered" evidence="3">
    <location>
        <begin position="1163"/>
        <end position="1186"/>
    </location>
</feature>
<feature type="compositionally biased region" description="Low complexity" evidence="3">
    <location>
        <begin position="136"/>
        <end position="163"/>
    </location>
</feature>
<dbReference type="OrthoDB" id="10068428at2759"/>
<feature type="region of interest" description="Disordered" evidence="3">
    <location>
        <begin position="515"/>
        <end position="536"/>
    </location>
</feature>
<feature type="coiled-coil region" evidence="2">
    <location>
        <begin position="1560"/>
        <end position="1587"/>
    </location>
</feature>
<evidence type="ECO:0000313" key="6">
    <source>
        <dbReference type="Proteomes" id="UP000054560"/>
    </source>
</evidence>
<feature type="compositionally biased region" description="Basic and acidic residues" evidence="3">
    <location>
        <begin position="1426"/>
        <end position="1437"/>
    </location>
</feature>
<dbReference type="EMBL" id="KQ242115">
    <property type="protein sequence ID" value="KNC80733.1"/>
    <property type="molecule type" value="Genomic_DNA"/>
</dbReference>
<feature type="compositionally biased region" description="Polar residues" evidence="3">
    <location>
        <begin position="753"/>
        <end position="763"/>
    </location>
</feature>
<dbReference type="CDD" id="cd20390">
    <property type="entry name" value="Tudor_ARID4_rpt2"/>
    <property type="match status" value="1"/>
</dbReference>
<dbReference type="InterPro" id="IPR016197">
    <property type="entry name" value="Chromo-like_dom_sf"/>
</dbReference>
<dbReference type="SUPFAM" id="SSF58104">
    <property type="entry name" value="Methyl-accepting chemotaxis protein (MCP) signaling domain"/>
    <property type="match status" value="2"/>
</dbReference>
<feature type="region of interest" description="Disordered" evidence="3">
    <location>
        <begin position="654"/>
        <end position="879"/>
    </location>
</feature>
<dbReference type="GO" id="GO:0016020">
    <property type="term" value="C:membrane"/>
    <property type="evidence" value="ECO:0007669"/>
    <property type="project" value="InterPro"/>
</dbReference>
<feature type="compositionally biased region" description="Basic and acidic residues" evidence="3">
    <location>
        <begin position="1395"/>
        <end position="1407"/>
    </location>
</feature>
<dbReference type="GO" id="GO:0000976">
    <property type="term" value="F:transcription cis-regulatory region binding"/>
    <property type="evidence" value="ECO:0007669"/>
    <property type="project" value="TreeGrafter"/>
</dbReference>
<dbReference type="InterPro" id="IPR004089">
    <property type="entry name" value="MCPsignal_dom"/>
</dbReference>
<keyword evidence="6" id="KW-1185">Reference proteome</keyword>
<feature type="region of interest" description="Disordered" evidence="3">
    <location>
        <begin position="134"/>
        <end position="184"/>
    </location>
</feature>